<evidence type="ECO:0000256" key="4">
    <source>
        <dbReference type="ARBA" id="ARBA00022741"/>
    </source>
</evidence>
<dbReference type="SUPFAM" id="SSF103365">
    <property type="entry name" value="Hypothetical protein PH1602"/>
    <property type="match status" value="1"/>
</dbReference>
<evidence type="ECO:0000256" key="6">
    <source>
        <dbReference type="ARBA" id="ARBA00023134"/>
    </source>
</evidence>
<dbReference type="KEGG" id="osu:NT6N_29460"/>
<keyword evidence="7 11" id="KW-0464">Manganese</keyword>
<feature type="active site" description="GMP-histidine intermediate" evidence="9">
    <location>
        <position position="402"/>
    </location>
</feature>
<keyword evidence="5" id="KW-0692">RNA repair</keyword>
<dbReference type="Gene3D" id="3.90.1860.10">
    <property type="entry name" value="tRNA-splicing ligase RtcB"/>
    <property type="match status" value="1"/>
</dbReference>
<keyword evidence="2 13" id="KW-0436">Ligase</keyword>
<feature type="region of interest" description="Disordered" evidence="12">
    <location>
        <begin position="494"/>
        <end position="522"/>
    </location>
</feature>
<feature type="binding site" evidence="11">
    <location>
        <position position="261"/>
    </location>
    <ligand>
        <name>Mn(2+)</name>
        <dbReference type="ChEBI" id="CHEBI:29035"/>
        <label>2</label>
    </ligand>
</feature>
<evidence type="ECO:0000256" key="3">
    <source>
        <dbReference type="ARBA" id="ARBA00022723"/>
    </source>
</evidence>
<dbReference type="GO" id="GO:0030145">
    <property type="term" value="F:manganese ion binding"/>
    <property type="evidence" value="ECO:0007669"/>
    <property type="project" value="TreeGrafter"/>
</dbReference>
<dbReference type="GO" id="GO:0042245">
    <property type="term" value="P:RNA repair"/>
    <property type="evidence" value="ECO:0007669"/>
    <property type="project" value="UniProtKB-KW"/>
</dbReference>
<dbReference type="GO" id="GO:0006396">
    <property type="term" value="P:RNA processing"/>
    <property type="evidence" value="ECO:0007669"/>
    <property type="project" value="InterPro"/>
</dbReference>
<dbReference type="PANTHER" id="PTHR43749:SF2">
    <property type="entry name" value="RNA-SPLICING LIGASE RTCB"/>
    <property type="match status" value="1"/>
</dbReference>
<feature type="binding site" evidence="10">
    <location>
        <begin position="402"/>
        <end position="405"/>
    </location>
    <ligand>
        <name>GMP</name>
        <dbReference type="ChEBI" id="CHEBI:58115"/>
    </ligand>
</feature>
<protein>
    <recommendedName>
        <fullName evidence="1">3'-phosphate/5'-hydroxy nucleic acid ligase</fullName>
        <ecNumber evidence="1">6.5.1.8</ecNumber>
    </recommendedName>
</protein>
<dbReference type="GO" id="GO:0005525">
    <property type="term" value="F:GTP binding"/>
    <property type="evidence" value="ECO:0007669"/>
    <property type="project" value="UniProtKB-KW"/>
</dbReference>
<organism evidence="13">
    <name type="scientific">Oceaniferula spumae</name>
    <dbReference type="NCBI Taxonomy" id="2979115"/>
    <lineage>
        <taxon>Bacteria</taxon>
        <taxon>Pseudomonadati</taxon>
        <taxon>Verrucomicrobiota</taxon>
        <taxon>Verrucomicrobiia</taxon>
        <taxon>Verrucomicrobiales</taxon>
        <taxon>Verrucomicrobiaceae</taxon>
        <taxon>Oceaniferula</taxon>
    </lineage>
</organism>
<dbReference type="PANTHER" id="PTHR43749">
    <property type="entry name" value="RNA-SPLICING LIGASE RTCB"/>
    <property type="match status" value="1"/>
</dbReference>
<keyword evidence="3 11" id="KW-0479">Metal-binding</keyword>
<evidence type="ECO:0000256" key="9">
    <source>
        <dbReference type="PIRSR" id="PIRSR601233-1"/>
    </source>
</evidence>
<evidence type="ECO:0000256" key="12">
    <source>
        <dbReference type="SAM" id="MobiDB-lite"/>
    </source>
</evidence>
<feature type="binding site" evidence="10">
    <location>
        <begin position="378"/>
        <end position="381"/>
    </location>
    <ligand>
        <name>GMP</name>
        <dbReference type="ChEBI" id="CHEBI:58115"/>
    </ligand>
</feature>
<gene>
    <name evidence="13" type="primary">rtcB_2</name>
    <name evidence="13" type="ORF">NT6N_29460</name>
</gene>
<comment type="catalytic activity">
    <reaction evidence="8">
        <text>a 3'-end 3'-phospho-ribonucleotide-RNA + a 5'-end dephospho-ribonucleoside-RNA + GTP = a ribonucleotidyl-ribonucleotide-RNA + GMP + diphosphate</text>
        <dbReference type="Rhea" id="RHEA:68076"/>
        <dbReference type="Rhea" id="RHEA-COMP:10463"/>
        <dbReference type="Rhea" id="RHEA-COMP:13936"/>
        <dbReference type="Rhea" id="RHEA-COMP:17355"/>
        <dbReference type="ChEBI" id="CHEBI:33019"/>
        <dbReference type="ChEBI" id="CHEBI:37565"/>
        <dbReference type="ChEBI" id="CHEBI:58115"/>
        <dbReference type="ChEBI" id="CHEBI:83062"/>
        <dbReference type="ChEBI" id="CHEBI:138284"/>
        <dbReference type="ChEBI" id="CHEBI:173118"/>
        <dbReference type="EC" id="6.5.1.8"/>
    </reaction>
</comment>
<evidence type="ECO:0000256" key="11">
    <source>
        <dbReference type="PIRSR" id="PIRSR601233-3"/>
    </source>
</evidence>
<evidence type="ECO:0000256" key="5">
    <source>
        <dbReference type="ARBA" id="ARBA00022800"/>
    </source>
</evidence>
<dbReference type="Pfam" id="PF01139">
    <property type="entry name" value="RtcB"/>
    <property type="match status" value="1"/>
</dbReference>
<proteinExistence type="predicted"/>
<dbReference type="GO" id="GO:0003909">
    <property type="term" value="F:DNA ligase activity"/>
    <property type="evidence" value="ECO:0007669"/>
    <property type="project" value="TreeGrafter"/>
</dbReference>
<dbReference type="EC" id="6.5.1.8" evidence="1"/>
<evidence type="ECO:0000256" key="7">
    <source>
        <dbReference type="ARBA" id="ARBA00023211"/>
    </source>
</evidence>
<feature type="compositionally biased region" description="Basic residues" evidence="12">
    <location>
        <begin position="504"/>
        <end position="513"/>
    </location>
</feature>
<evidence type="ECO:0000313" key="13">
    <source>
        <dbReference type="EMBL" id="BDS07906.1"/>
    </source>
</evidence>
<reference evidence="13" key="1">
    <citation type="submission" date="2024-07" db="EMBL/GenBank/DDBJ databases">
        <title>Complete genome sequence of Verrucomicrobiaceae bacterium NT6N.</title>
        <authorList>
            <person name="Huang C."/>
            <person name="Takami H."/>
            <person name="Hamasaki K."/>
        </authorList>
    </citation>
    <scope>NUCLEOTIDE SEQUENCE</scope>
    <source>
        <strain evidence="13">NT6N</strain>
    </source>
</reference>
<accession>A0AAT9FPT3</accession>
<evidence type="ECO:0000256" key="2">
    <source>
        <dbReference type="ARBA" id="ARBA00022598"/>
    </source>
</evidence>
<evidence type="ECO:0000256" key="10">
    <source>
        <dbReference type="PIRSR" id="PIRSR601233-2"/>
    </source>
</evidence>
<comment type="cofactor">
    <cofactor evidence="11">
        <name>Mn(2+)</name>
        <dbReference type="ChEBI" id="CHEBI:29035"/>
    </cofactor>
    <text evidence="11">Binds 2 manganese ions per subunit.</text>
</comment>
<keyword evidence="4 10" id="KW-0547">Nucleotide-binding</keyword>
<dbReference type="GO" id="GO:0170057">
    <property type="term" value="F:RNA ligase (GTP) activity"/>
    <property type="evidence" value="ECO:0007669"/>
    <property type="project" value="UniProtKB-EC"/>
</dbReference>
<dbReference type="InterPro" id="IPR052915">
    <property type="entry name" value="RtcB-like"/>
</dbReference>
<sequence>MKPLTGQDLIDAGWEAGPQIAEMLIKIDEYQARGIHDAKYMLKLLKRDFTPPPPKAIMRDKPAPYSEAIRPETKEEKKNVASVRQKMDELLKTPVISRGAIMPDACPASMGKAVIPVGGAIAVENAIIPSAHSADVCCSMYATFYHPRSEVASELDALTTATRFGPGGRHMDDLVHHPVLDEDVWDNKFLNGLYDWAKVHIADQGDGNHFAYLGEVDISNKLIEKLRSNGHEQLAKHFEQAHSHREGPAQEPLTLRVLVTHHGSRGLGAKLYKRGQIAAVKHTARIGNHIPSAAAWLEADSEIGQEYWEALQYVGRWTRANHQAIHTRFLERIGSEAVAEFGNEHNFVWKRGNTYYHGKGATPAWKDDNGNPLLGLIPLNMAEPILMVLGSDNEEHLSFAPHGAGRNISRTALKRQFPDEASQRNAIRHYTKDIDVRWYCGDPDLSETPIAYKNADHVTAQIEEFGLAEVIAKIHPLGCIMAGNKHRGPWRKEDILTPKQQRQIQHRAERRRVRQDLHQEEG</sequence>
<keyword evidence="6 10" id="KW-0342">GTP-binding</keyword>
<evidence type="ECO:0000256" key="8">
    <source>
        <dbReference type="ARBA" id="ARBA00047746"/>
    </source>
</evidence>
<dbReference type="GO" id="GO:0006281">
    <property type="term" value="P:DNA repair"/>
    <property type="evidence" value="ECO:0007669"/>
    <property type="project" value="TreeGrafter"/>
</dbReference>
<evidence type="ECO:0000256" key="1">
    <source>
        <dbReference type="ARBA" id="ARBA00012726"/>
    </source>
</evidence>
<dbReference type="AlphaFoldDB" id="A0AAT9FPT3"/>
<dbReference type="EMBL" id="AP026866">
    <property type="protein sequence ID" value="BDS07906.1"/>
    <property type="molecule type" value="Genomic_DNA"/>
</dbReference>
<dbReference type="InterPro" id="IPR036025">
    <property type="entry name" value="RtcB-like_sf"/>
</dbReference>
<name>A0AAT9FPT3_9BACT</name>
<dbReference type="InterPro" id="IPR001233">
    <property type="entry name" value="RtcB"/>
</dbReference>